<sequence length="127" mass="13420">MIGASFPLFAPVGTQSFAPTIMSGPVRSVAASTAAFRASKLENVRITTLYPATQSPFAAITLVKFGPRDSSAQTKISVLAACTGVKETPKLTASASETANALRDFLLRIFLLNSSNLPLRGVGQWFI</sequence>
<dbReference type="AlphaFoldDB" id="A0A6J7UHC0"/>
<organism evidence="1">
    <name type="scientific">freshwater metagenome</name>
    <dbReference type="NCBI Taxonomy" id="449393"/>
    <lineage>
        <taxon>unclassified sequences</taxon>
        <taxon>metagenomes</taxon>
        <taxon>ecological metagenomes</taxon>
    </lineage>
</organism>
<evidence type="ECO:0000313" key="1">
    <source>
        <dbReference type="EMBL" id="CAB5065834.1"/>
    </source>
</evidence>
<accession>A0A6J7UHC0</accession>
<protein>
    <submittedName>
        <fullName evidence="1">Unannotated protein</fullName>
    </submittedName>
</protein>
<proteinExistence type="predicted"/>
<gene>
    <name evidence="1" type="ORF">UFOPK4355_00895</name>
</gene>
<dbReference type="EMBL" id="CAFBQT010000128">
    <property type="protein sequence ID" value="CAB5065834.1"/>
    <property type="molecule type" value="Genomic_DNA"/>
</dbReference>
<reference evidence="1" key="1">
    <citation type="submission" date="2020-05" db="EMBL/GenBank/DDBJ databases">
        <authorList>
            <person name="Chiriac C."/>
            <person name="Salcher M."/>
            <person name="Ghai R."/>
            <person name="Kavagutti S V."/>
        </authorList>
    </citation>
    <scope>NUCLEOTIDE SEQUENCE</scope>
</reference>
<name>A0A6J7UHC0_9ZZZZ</name>